<comment type="pathway">
    <text evidence="1">Cofactor biosynthesis; (R)-pantothenate biosynthesis; (R)-pantoate from 3-methyl-2-oxobutanoate: step 2/2.</text>
</comment>
<comment type="catalytic activity">
    <reaction evidence="9">
        <text>(R)-pantoate + NADP(+) = 2-dehydropantoate + NADPH + H(+)</text>
        <dbReference type="Rhea" id="RHEA:16233"/>
        <dbReference type="ChEBI" id="CHEBI:11561"/>
        <dbReference type="ChEBI" id="CHEBI:15378"/>
        <dbReference type="ChEBI" id="CHEBI:15980"/>
        <dbReference type="ChEBI" id="CHEBI:57783"/>
        <dbReference type="ChEBI" id="CHEBI:58349"/>
        <dbReference type="EC" id="1.1.1.169"/>
    </reaction>
</comment>
<protein>
    <recommendedName>
        <fullName evidence="4">2-dehydropantoate 2-reductase</fullName>
        <ecNumber evidence="3">1.1.1.169</ecNumber>
    </recommendedName>
    <alternativeName>
        <fullName evidence="8">Ketopantoate reductase</fullName>
    </alternativeName>
</protein>
<evidence type="ECO:0000256" key="4">
    <source>
        <dbReference type="ARBA" id="ARBA00019465"/>
    </source>
</evidence>
<keyword evidence="5" id="KW-0566">Pantothenate biosynthesis</keyword>
<evidence type="ECO:0000256" key="2">
    <source>
        <dbReference type="ARBA" id="ARBA00007870"/>
    </source>
</evidence>
<evidence type="ECO:0000259" key="12">
    <source>
        <dbReference type="Pfam" id="PF08546"/>
    </source>
</evidence>
<gene>
    <name evidence="14" type="ORF">BIY26_03705</name>
    <name evidence="13" type="ORF">BN1221_03993</name>
</gene>
<keyword evidence="10" id="KW-0472">Membrane</keyword>
<reference evidence="15" key="1">
    <citation type="submission" date="2015-01" db="EMBL/GenBank/DDBJ databases">
        <authorList>
            <person name="Paterson Steve"/>
        </authorList>
    </citation>
    <scope>NUCLEOTIDE SEQUENCE [LARGE SCALE GENOMIC DNA]</scope>
    <source>
        <strain evidence="15">OBR1</strain>
    </source>
</reference>
<dbReference type="InterPro" id="IPR013328">
    <property type="entry name" value="6PGD_dom2"/>
</dbReference>
<dbReference type="KEGG" id="bgj:AWC36_06800"/>
<evidence type="ECO:0000256" key="8">
    <source>
        <dbReference type="ARBA" id="ARBA00032024"/>
    </source>
</evidence>
<comment type="similarity">
    <text evidence="2">Belongs to the ketopantoate reductase family.</text>
</comment>
<dbReference type="InterPro" id="IPR036291">
    <property type="entry name" value="NAD(P)-bd_dom_sf"/>
</dbReference>
<dbReference type="RefSeq" id="WP_048638746.1">
    <property type="nucleotide sequence ID" value="NZ_CGIG01000001.1"/>
</dbReference>
<dbReference type="EC" id="1.1.1.169" evidence="3"/>
<feature type="domain" description="Ketopantoate reductase C-terminal" evidence="12">
    <location>
        <begin position="184"/>
        <end position="325"/>
    </location>
</feature>
<evidence type="ECO:0000259" key="11">
    <source>
        <dbReference type="Pfam" id="PF02558"/>
    </source>
</evidence>
<feature type="transmembrane region" description="Helical" evidence="10">
    <location>
        <begin position="12"/>
        <end position="31"/>
    </location>
</feature>
<keyword evidence="7 13" id="KW-0560">Oxidoreductase</keyword>
<keyword evidence="10" id="KW-1133">Transmembrane helix</keyword>
<evidence type="ECO:0000256" key="7">
    <source>
        <dbReference type="ARBA" id="ARBA00023002"/>
    </source>
</evidence>
<keyword evidence="10" id="KW-0812">Transmembrane</keyword>
<dbReference type="SUPFAM" id="SSF51735">
    <property type="entry name" value="NAD(P)-binding Rossmann-fold domains"/>
    <property type="match status" value="1"/>
</dbReference>
<dbReference type="Gene3D" id="3.40.50.720">
    <property type="entry name" value="NAD(P)-binding Rossmann-like Domain"/>
    <property type="match status" value="1"/>
</dbReference>
<dbReference type="STRING" id="1109412.BN1221_03993"/>
<dbReference type="Proteomes" id="UP000044377">
    <property type="component" value="Unassembled WGS sequence"/>
</dbReference>
<dbReference type="InterPro" id="IPR013752">
    <property type="entry name" value="KPA_reductase"/>
</dbReference>
<evidence type="ECO:0000256" key="1">
    <source>
        <dbReference type="ARBA" id="ARBA00004994"/>
    </source>
</evidence>
<dbReference type="InterPro" id="IPR008927">
    <property type="entry name" value="6-PGluconate_DH-like_C_sf"/>
</dbReference>
<accession>A0A0G4K030</accession>
<proteinExistence type="inferred from homology"/>
<dbReference type="Gene3D" id="1.10.1040.10">
    <property type="entry name" value="N-(1-d-carboxylethyl)-l-norvaline Dehydrogenase, domain 2"/>
    <property type="match status" value="1"/>
</dbReference>
<evidence type="ECO:0000313" key="14">
    <source>
        <dbReference type="EMBL" id="RLM28442.1"/>
    </source>
</evidence>
<dbReference type="Pfam" id="PF02558">
    <property type="entry name" value="ApbA"/>
    <property type="match status" value="1"/>
</dbReference>
<evidence type="ECO:0000256" key="5">
    <source>
        <dbReference type="ARBA" id="ARBA00022655"/>
    </source>
</evidence>
<dbReference type="EMBL" id="MJLX01000006">
    <property type="protein sequence ID" value="RLM28442.1"/>
    <property type="molecule type" value="Genomic_DNA"/>
</dbReference>
<dbReference type="InterPro" id="IPR050838">
    <property type="entry name" value="Ketopantoate_reductase"/>
</dbReference>
<dbReference type="EMBL" id="CGIG01000001">
    <property type="protein sequence ID" value="CPR19852.1"/>
    <property type="molecule type" value="Genomic_DNA"/>
</dbReference>
<evidence type="ECO:0000256" key="9">
    <source>
        <dbReference type="ARBA" id="ARBA00048793"/>
    </source>
</evidence>
<dbReference type="PANTHER" id="PTHR43765:SF2">
    <property type="entry name" value="2-DEHYDROPANTOATE 2-REDUCTASE"/>
    <property type="match status" value="1"/>
</dbReference>
<dbReference type="GO" id="GO:0008677">
    <property type="term" value="F:2-dehydropantoate 2-reductase activity"/>
    <property type="evidence" value="ECO:0007669"/>
    <property type="project" value="UniProtKB-EC"/>
</dbReference>
<dbReference type="GO" id="GO:0050661">
    <property type="term" value="F:NADP binding"/>
    <property type="evidence" value="ECO:0007669"/>
    <property type="project" value="TreeGrafter"/>
</dbReference>
<evidence type="ECO:0000256" key="3">
    <source>
        <dbReference type="ARBA" id="ARBA00013014"/>
    </source>
</evidence>
<dbReference type="GeneID" id="70906494"/>
<dbReference type="UniPathway" id="UPA00028">
    <property type="reaction ID" value="UER00004"/>
</dbReference>
<dbReference type="NCBIfam" id="TIGR00745">
    <property type="entry name" value="apbA_panE"/>
    <property type="match status" value="1"/>
</dbReference>
<name>A0A0G4K030_9GAMM</name>
<evidence type="ECO:0000313" key="15">
    <source>
        <dbReference type="Proteomes" id="UP000044377"/>
    </source>
</evidence>
<evidence type="ECO:0000256" key="10">
    <source>
        <dbReference type="SAM" id="Phobius"/>
    </source>
</evidence>
<dbReference type="Proteomes" id="UP000285972">
    <property type="component" value="Unassembled WGS sequence"/>
</dbReference>
<dbReference type="Pfam" id="PF08546">
    <property type="entry name" value="ApbA_C"/>
    <property type="match status" value="1"/>
</dbReference>
<keyword evidence="15" id="KW-1185">Reference proteome</keyword>
<evidence type="ECO:0000313" key="13">
    <source>
        <dbReference type="EMBL" id="CPR19852.1"/>
    </source>
</evidence>
<dbReference type="GO" id="GO:0005737">
    <property type="term" value="C:cytoplasm"/>
    <property type="evidence" value="ECO:0007669"/>
    <property type="project" value="TreeGrafter"/>
</dbReference>
<dbReference type="GO" id="GO:0015940">
    <property type="term" value="P:pantothenate biosynthetic process"/>
    <property type="evidence" value="ECO:0007669"/>
    <property type="project" value="UniProtKB-UniPathway"/>
</dbReference>
<dbReference type="InterPro" id="IPR003710">
    <property type="entry name" value="ApbA"/>
</dbReference>
<dbReference type="SUPFAM" id="SSF48179">
    <property type="entry name" value="6-phosphogluconate dehydrogenase C-terminal domain-like"/>
    <property type="match status" value="1"/>
</dbReference>
<evidence type="ECO:0000256" key="6">
    <source>
        <dbReference type="ARBA" id="ARBA00022857"/>
    </source>
</evidence>
<dbReference type="PANTHER" id="PTHR43765">
    <property type="entry name" value="2-DEHYDROPANTOATE 2-REDUCTASE-RELATED"/>
    <property type="match status" value="1"/>
</dbReference>
<feature type="domain" description="Ketopantoate reductase N-terminal" evidence="11">
    <location>
        <begin position="11"/>
        <end position="158"/>
    </location>
</feature>
<dbReference type="OrthoDB" id="6530772at2"/>
<dbReference type="InterPro" id="IPR013332">
    <property type="entry name" value="KPR_N"/>
</dbReference>
<keyword evidence="6" id="KW-0521">NADP</keyword>
<organism evidence="13 15">
    <name type="scientific">Brenneria goodwinii</name>
    <dbReference type="NCBI Taxonomy" id="1109412"/>
    <lineage>
        <taxon>Bacteria</taxon>
        <taxon>Pseudomonadati</taxon>
        <taxon>Pseudomonadota</taxon>
        <taxon>Gammaproteobacteria</taxon>
        <taxon>Enterobacterales</taxon>
        <taxon>Pectobacteriaceae</taxon>
        <taxon>Brenneria</taxon>
    </lineage>
</organism>
<evidence type="ECO:0000313" key="16">
    <source>
        <dbReference type="Proteomes" id="UP000285972"/>
    </source>
</evidence>
<sequence>MTVTSNQQRPILIWGAGAIGASLGAAFVAAGHPVVFVDQEQAHVDAMNSGGLYIEGPIREQHLAVRAYTPDDLQGRYDLVFLAVKAHHTAIACRQLRPFLSENGVVVSAQNGLNERVIASVLRRERTMGCFVNFGADYLSPGHILYGGRAAVVVGELDGQTSARVKQIHALLQTFDDRAILTDNIWGYLWGKLVYGAMLYATALTDGAIWECLDHQDYRDVFILLGKEIAAVAAAEGVEMEAFDGFEPAAYAPEAPLSLAYASLDAMVAHNRRSTKTHSGIWRDLAIRQRRTEVDAQLGPILDAAQRHGIAAPLTHRLIELIHACEDGLPRAWRNLKVLRAAQRSRHHADKV</sequence>
<reference evidence="14 16" key="3">
    <citation type="submission" date="2016-09" db="EMBL/GenBank/DDBJ databases">
        <authorList>
            <person name="Doonan J."/>
            <person name="Pachebat J.A."/>
            <person name="Golyshin P.N."/>
            <person name="Denman S."/>
            <person name="Mcdonald J.E."/>
        </authorList>
    </citation>
    <scope>NUCLEOTIDE SEQUENCE [LARGE SCALE GENOMIC DNA]</scope>
    <source>
        <strain evidence="14 16">FRB141</strain>
    </source>
</reference>
<dbReference type="AlphaFoldDB" id="A0A0G4K030"/>
<reference evidence="13" key="2">
    <citation type="submission" date="2015-01" db="EMBL/GenBank/DDBJ databases">
        <authorList>
            <person name="Xiang T."/>
            <person name="Song Y."/>
            <person name="Huang L."/>
            <person name="Wang B."/>
            <person name="Wu P."/>
        </authorList>
    </citation>
    <scope>NUCLEOTIDE SEQUENCE [LARGE SCALE GENOMIC DNA]</scope>
    <source>
        <strain evidence="13">OBR1</strain>
    </source>
</reference>